<feature type="transmembrane region" description="Helical" evidence="1">
    <location>
        <begin position="38"/>
        <end position="63"/>
    </location>
</feature>
<feature type="transmembrane region" description="Helical" evidence="1">
    <location>
        <begin position="107"/>
        <end position="126"/>
    </location>
</feature>
<dbReference type="EMBL" id="SMTK01000001">
    <property type="protein sequence ID" value="TDK27954.1"/>
    <property type="molecule type" value="Genomic_DNA"/>
</dbReference>
<feature type="transmembrane region" description="Helical" evidence="1">
    <location>
        <begin position="6"/>
        <end position="31"/>
    </location>
</feature>
<dbReference type="Proteomes" id="UP000295411">
    <property type="component" value="Unassembled WGS sequence"/>
</dbReference>
<evidence type="ECO:0000313" key="3">
    <source>
        <dbReference type="Proteomes" id="UP000295411"/>
    </source>
</evidence>
<keyword evidence="1" id="KW-0812">Transmembrane</keyword>
<dbReference type="RefSeq" id="WP_133402367.1">
    <property type="nucleotide sequence ID" value="NZ_SMTK01000001.1"/>
</dbReference>
<name>A0A4V3AMT2_9MICC</name>
<sequence length="220" mass="22815">MSGGLIAAIAGLAIADSFNPVTIVAITLILLTVRTRPLASAITFVLGAMSTVAVLGAAIFLGADAAAGTVGDGLIWLRRIVFLIAAAALFTAGIRRFKDRPRKGVNLPSWFGVGTAFPLGVLMTGADLPNAFPYFIAIERLIDADTGLAAGLLVLAGYSIVYCIPCLILLALGMAHGGKVRDRLQSVYDRFSTGTLRRSIPAALALLLLAAGVLAIALWP</sequence>
<feature type="transmembrane region" description="Helical" evidence="1">
    <location>
        <begin position="146"/>
        <end position="173"/>
    </location>
</feature>
<dbReference type="Pfam" id="PF11139">
    <property type="entry name" value="SfLAP"/>
    <property type="match status" value="1"/>
</dbReference>
<keyword evidence="1" id="KW-0472">Membrane</keyword>
<keyword evidence="1" id="KW-1133">Transmembrane helix</keyword>
<dbReference type="InterPro" id="IPR021315">
    <property type="entry name" value="Gap/Sap"/>
</dbReference>
<proteinExistence type="predicted"/>
<evidence type="ECO:0000256" key="1">
    <source>
        <dbReference type="SAM" id="Phobius"/>
    </source>
</evidence>
<feature type="transmembrane region" description="Helical" evidence="1">
    <location>
        <begin position="75"/>
        <end position="95"/>
    </location>
</feature>
<reference evidence="2 3" key="1">
    <citation type="submission" date="2019-03" db="EMBL/GenBank/DDBJ databases">
        <title>Arthrobacter sp. nov., an bacterium isolated from biocrust in Mu Us Desert.</title>
        <authorList>
            <person name="Lixiong L."/>
        </authorList>
    </citation>
    <scope>NUCLEOTIDE SEQUENCE [LARGE SCALE GENOMIC DNA]</scope>
    <source>
        <strain evidence="2 3">SLN-3</strain>
    </source>
</reference>
<accession>A0A4V3AMT2</accession>
<protein>
    <recommendedName>
        <fullName evidence="4">GAP family protein</fullName>
    </recommendedName>
</protein>
<keyword evidence="3" id="KW-1185">Reference proteome</keyword>
<gene>
    <name evidence="2" type="ORF">E2F48_02255</name>
</gene>
<evidence type="ECO:0000313" key="2">
    <source>
        <dbReference type="EMBL" id="TDK27954.1"/>
    </source>
</evidence>
<feature type="transmembrane region" description="Helical" evidence="1">
    <location>
        <begin position="200"/>
        <end position="219"/>
    </location>
</feature>
<dbReference type="OrthoDB" id="5114475at2"/>
<comment type="caution">
    <text evidence="2">The sequence shown here is derived from an EMBL/GenBank/DDBJ whole genome shotgun (WGS) entry which is preliminary data.</text>
</comment>
<organism evidence="2 3">
    <name type="scientific">Arthrobacter crusticola</name>
    <dbReference type="NCBI Taxonomy" id="2547960"/>
    <lineage>
        <taxon>Bacteria</taxon>
        <taxon>Bacillati</taxon>
        <taxon>Actinomycetota</taxon>
        <taxon>Actinomycetes</taxon>
        <taxon>Micrococcales</taxon>
        <taxon>Micrococcaceae</taxon>
        <taxon>Arthrobacter</taxon>
    </lineage>
</organism>
<evidence type="ECO:0008006" key="4">
    <source>
        <dbReference type="Google" id="ProtNLM"/>
    </source>
</evidence>
<dbReference type="AlphaFoldDB" id="A0A4V3AMT2"/>